<feature type="region of interest" description="Disordered" evidence="2">
    <location>
        <begin position="229"/>
        <end position="252"/>
    </location>
</feature>
<dbReference type="EMBL" id="CP151503">
    <property type="protein sequence ID" value="WZN60862.1"/>
    <property type="molecule type" value="Genomic_DNA"/>
</dbReference>
<dbReference type="Gene3D" id="1.10.287.1490">
    <property type="match status" value="1"/>
</dbReference>
<feature type="region of interest" description="Disordered" evidence="2">
    <location>
        <begin position="1593"/>
        <end position="1643"/>
    </location>
</feature>
<organism evidence="3 4">
    <name type="scientific">Chloropicon roscoffensis</name>
    <dbReference type="NCBI Taxonomy" id="1461544"/>
    <lineage>
        <taxon>Eukaryota</taxon>
        <taxon>Viridiplantae</taxon>
        <taxon>Chlorophyta</taxon>
        <taxon>Chloropicophyceae</taxon>
        <taxon>Chloropicales</taxon>
        <taxon>Chloropicaceae</taxon>
        <taxon>Chloropicon</taxon>
    </lineage>
</organism>
<dbReference type="Proteomes" id="UP001472866">
    <property type="component" value="Chromosome 03"/>
</dbReference>
<proteinExistence type="predicted"/>
<evidence type="ECO:0000313" key="4">
    <source>
        <dbReference type="Proteomes" id="UP001472866"/>
    </source>
</evidence>
<evidence type="ECO:0000313" key="3">
    <source>
        <dbReference type="EMBL" id="WZN60862.1"/>
    </source>
</evidence>
<feature type="region of interest" description="Disordered" evidence="2">
    <location>
        <begin position="16"/>
        <end position="41"/>
    </location>
</feature>
<feature type="compositionally biased region" description="Polar residues" evidence="2">
    <location>
        <begin position="1194"/>
        <end position="1211"/>
    </location>
</feature>
<keyword evidence="1" id="KW-0175">Coiled coil</keyword>
<feature type="coiled-coil region" evidence="1">
    <location>
        <begin position="1338"/>
        <end position="1394"/>
    </location>
</feature>
<feature type="region of interest" description="Disordered" evidence="2">
    <location>
        <begin position="1193"/>
        <end position="1216"/>
    </location>
</feature>
<feature type="coiled-coil region" evidence="1">
    <location>
        <begin position="1247"/>
        <end position="1302"/>
    </location>
</feature>
<feature type="coiled-coil region" evidence="1">
    <location>
        <begin position="777"/>
        <end position="874"/>
    </location>
</feature>
<evidence type="ECO:0000256" key="2">
    <source>
        <dbReference type="SAM" id="MobiDB-lite"/>
    </source>
</evidence>
<feature type="compositionally biased region" description="Basic and acidic residues" evidence="2">
    <location>
        <begin position="229"/>
        <end position="243"/>
    </location>
</feature>
<keyword evidence="4" id="KW-1185">Reference proteome</keyword>
<reference evidence="3 4" key="1">
    <citation type="submission" date="2024-03" db="EMBL/GenBank/DDBJ databases">
        <title>Complete genome sequence of the green alga Chloropicon roscoffensis RCC1871.</title>
        <authorList>
            <person name="Lemieux C."/>
            <person name="Pombert J.-F."/>
            <person name="Otis C."/>
            <person name="Turmel M."/>
        </authorList>
    </citation>
    <scope>NUCLEOTIDE SEQUENCE [LARGE SCALE GENOMIC DNA]</scope>
    <source>
        <strain evidence="3 4">RCC1871</strain>
    </source>
</reference>
<feature type="region of interest" description="Disordered" evidence="2">
    <location>
        <begin position="1127"/>
        <end position="1148"/>
    </location>
</feature>
<accession>A0AAX4P3G0</accession>
<evidence type="ECO:0000256" key="1">
    <source>
        <dbReference type="SAM" id="Coils"/>
    </source>
</evidence>
<feature type="coiled-coil region" evidence="1">
    <location>
        <begin position="587"/>
        <end position="635"/>
    </location>
</feature>
<sequence>MSTTAPDLFFSPRVAAGETESSGSVGSVALKDFGADPEATPKLITGDRASGDPNVENELGRGGRAPYYGNKSRFLQMWVEEDSKISLTGRLRDPNSLTPAATQDTADLRDPMPAAEGVVARIQVACESALSNTCDMLTDLQSGTLRKVDDAVDLLDRVEVAARRGLEERREEANRLTSENKYLQGELVEARAALDRIYHSVFRSRDPNENATSNSVVLKVVKRVRQLEQSKKASGEEAKRRQAESSAATAREEELRAELRTLKGSELKLRGAVSALKSKNDSYKRTIKELDADKARLEEGLRALEGEKADEADEVAALKARAGEGERKLEQMQSFLRAAQRKKAVAERALEGAEEQIQGLSAKVLDQAARLSEFAKEKEETEAERDGLRAEVEAFARNEERTRQELRQASDESTAKHYRVHELRTALAELSARHETKEMECAELQEEKVRLEVELGESRAREGELGRRVADLSLESKALASALPKQVEAATSSVSILHADLERRMGQREAELSKVCARFQGVLNQHREKVESLDSFHAVVEAKLAGCLERLRQGDGEASISCASGQDKILRQIEALAEALAVHVSKHDELRETSQCLEVNMVQAQDELEGLKCSVRNHQKDKKESESENLALAAERDTLQGRVSALESVVETAKEAIHKRSCEPLCPAEGEGSQDASTGELFVALKMLLEELRKGSWDVECLQQDLTSKEELISRLEYKAASYTAALQTKAEKLESMSQLSETRVRDSQTKQKELLEFNEQLYAKLECKEGLLEEFKGRLDCVAREARENAEKLEEMGQSTEVQLYKISSSFRCLDDVEANILESFESLRESLELKEKQLDSIVQDLERHSGAEAELERAHAAATREVAEARAREDSWRAKYSGTVKAVERYLPRVRAKIKEHERAKLMARVTRKRNVRLTRQVRILKSVQARGLVQVRDEIHRVVKGDVLAQNSRRSAALAGRAWRLAYTSRKKIDGLQALLETEAKEKRGALDRLDGAVKENKSLKASMGKQAEMLTHLCELESFLQRSKETISDLQASNREKEVAIKELKGAKSATQEEKLGIQERARLLEGQLLKTQEELVVTQNQCAVTAKEHLRLIENYAQLQSASRSYEEDARAVQEKLDLERSANADQREQNESMKGELVAKEHRLRELRCALSSVCSERDEAAANLQLSAPPGTSCPAEPLAVTSEATQTDDNRAASSSVALQTEKGDENLEAQADILLLRSEMEAVKGALRVARTSDAHKQRRLASLQDEVRNLEGELRAKEASLGQLQGILDNALEALAESTQEMMEISAEPTEAQKTESASANQLKAVEIVIATWRQACQKRDLTIESLRSKLETFSEQLVEVEKEAEGRTERETSLLKQKLKESYAEVKCLARDLEDHRRRLASAHGSSQKSLRILREALGDRKGHGGRGDNLEAAASGAASLVRELREGVKSAKRKQAKTKSSAQESSEIALSLHVESIALKESIQSKDRRIKDLRERCAKLEERELRLESRQAGAVEEHELRARKAESELAAANAKVEKQGRDLRELNKMLKAWEAMRICKDSQINALLDKCKLYEDQVAEKSRALGALREKIAARAARQQPKVTQAREGAALGDRSLNVAPKRANTPGKRAAGELGGEKENTLSASG</sequence>
<feature type="coiled-coil region" evidence="1">
    <location>
        <begin position="1035"/>
        <end position="1062"/>
    </location>
</feature>
<protein>
    <submittedName>
        <fullName evidence="3">Uncharacterized protein</fullName>
    </submittedName>
</protein>
<feature type="coiled-coil region" evidence="1">
    <location>
        <begin position="1479"/>
        <end position="1587"/>
    </location>
</feature>
<gene>
    <name evidence="3" type="ORF">HKI87_03g23960</name>
</gene>
<name>A0AAX4P3G0_9CHLO</name>